<evidence type="ECO:0000256" key="1">
    <source>
        <dbReference type="ARBA" id="ARBA00004236"/>
    </source>
</evidence>
<name>A0A7I7Y3N0_9MYCO</name>
<dbReference type="Pfam" id="PF11203">
    <property type="entry name" value="EccE"/>
    <property type="match status" value="1"/>
</dbReference>
<dbReference type="NCBIfam" id="TIGR03923">
    <property type="entry name" value="T7SS_EccE"/>
    <property type="match status" value="1"/>
</dbReference>
<keyword evidence="9" id="KW-1185">Reference proteome</keyword>
<dbReference type="OrthoDB" id="4760969at2"/>
<comment type="subcellular location">
    <subcellularLocation>
        <location evidence="1">Cell membrane</location>
    </subcellularLocation>
</comment>
<dbReference type="GO" id="GO:0005886">
    <property type="term" value="C:plasma membrane"/>
    <property type="evidence" value="ECO:0007669"/>
    <property type="project" value="UniProtKB-SubCell"/>
</dbReference>
<accession>A0A7I7Y3N0</accession>
<dbReference type="EMBL" id="AP022612">
    <property type="protein sequence ID" value="BBZ35703.1"/>
    <property type="molecule type" value="Genomic_DNA"/>
</dbReference>
<evidence type="ECO:0000313" key="9">
    <source>
        <dbReference type="Proteomes" id="UP000466931"/>
    </source>
</evidence>
<dbReference type="InterPro" id="IPR021368">
    <property type="entry name" value="T7SS_EccE"/>
</dbReference>
<dbReference type="InterPro" id="IPR050051">
    <property type="entry name" value="EccE_dom"/>
</dbReference>
<organism evidence="8 9">
    <name type="scientific">Mycolicibacterium confluentis</name>
    <dbReference type="NCBI Taxonomy" id="28047"/>
    <lineage>
        <taxon>Bacteria</taxon>
        <taxon>Bacillati</taxon>
        <taxon>Actinomycetota</taxon>
        <taxon>Actinomycetes</taxon>
        <taxon>Mycobacteriales</taxon>
        <taxon>Mycobacteriaceae</taxon>
        <taxon>Mycolicibacterium</taxon>
    </lineage>
</organism>
<comment type="similarity">
    <text evidence="2">Belongs to the EccE family.</text>
</comment>
<evidence type="ECO:0000259" key="7">
    <source>
        <dbReference type="Pfam" id="PF11203"/>
    </source>
</evidence>
<evidence type="ECO:0000256" key="6">
    <source>
        <dbReference type="ARBA" id="ARBA00023136"/>
    </source>
</evidence>
<evidence type="ECO:0000256" key="3">
    <source>
        <dbReference type="ARBA" id="ARBA00022475"/>
    </source>
</evidence>
<reference evidence="8" key="2">
    <citation type="submission" date="2020-02" db="EMBL/GenBank/DDBJ databases">
        <authorList>
            <person name="Matsumoto Y."/>
            <person name="Motooka D."/>
            <person name="Nakamura S."/>
        </authorList>
    </citation>
    <scope>NUCLEOTIDE SEQUENCE</scope>
    <source>
        <strain evidence="8">JCM 13671</strain>
    </source>
</reference>
<keyword evidence="4" id="KW-0812">Transmembrane</keyword>
<evidence type="ECO:0000256" key="2">
    <source>
        <dbReference type="ARBA" id="ARBA00007759"/>
    </source>
</evidence>
<keyword evidence="5" id="KW-1133">Transmembrane helix</keyword>
<gene>
    <name evidence="8" type="ORF">MCNF_43080</name>
</gene>
<dbReference type="AlphaFoldDB" id="A0A7I7Y3N0"/>
<keyword evidence="3" id="KW-1003">Cell membrane</keyword>
<evidence type="ECO:0000313" key="8">
    <source>
        <dbReference type="EMBL" id="BBZ35703.1"/>
    </source>
</evidence>
<proteinExistence type="inferred from homology"/>
<reference evidence="8" key="1">
    <citation type="journal article" date="2019" name="Emerg. Microbes Infect.">
        <title>Comprehensive subspecies identification of 175 nontuberculous mycobacteria species based on 7547 genomic profiles.</title>
        <authorList>
            <person name="Matsumoto Y."/>
            <person name="Kinjo T."/>
            <person name="Motooka D."/>
            <person name="Nabeya D."/>
            <person name="Jung N."/>
            <person name="Uechi K."/>
            <person name="Horii T."/>
            <person name="Iida T."/>
            <person name="Fujita J."/>
            <person name="Nakamura S."/>
        </authorList>
    </citation>
    <scope>NUCLEOTIDE SEQUENCE [LARGE SCALE GENOMIC DNA]</scope>
    <source>
        <strain evidence="8">JCM 13671</strain>
    </source>
</reference>
<protein>
    <submittedName>
        <fullName evidence="8">Type VII secretion protein EccE</fullName>
    </submittedName>
</protein>
<feature type="domain" description="Type VII secretion system protein EccE" evidence="7">
    <location>
        <begin position="130"/>
        <end position="185"/>
    </location>
</feature>
<evidence type="ECO:0000256" key="4">
    <source>
        <dbReference type="ARBA" id="ARBA00022692"/>
    </source>
</evidence>
<dbReference type="RefSeq" id="WP_109788461.1">
    <property type="nucleotide sequence ID" value="NZ_AP022612.1"/>
</dbReference>
<keyword evidence="6" id="KW-0472">Membrane</keyword>
<sequence>MRIVWPGPGRLSLALLAIVPAAMAYPWQTVTGRWLLGIAVVLSIILFGWWRGQHFTTIVRRRVALLGARSGGGAHHLVAQDTADARTTAVLRVLPDSAGDLPLPVIASYLDRYGLRCEAARITSRDNAVGRTTWVGLTMSAAANLSALQARSARIPLRGTAEITLRRLADHLRELGWQVSTTEADVPDLLGPEAKEKWHAIQDGSQGFLAAYTLPVDESLSETLTALADLPPSSAKEVWTTLTITPGARVSAACAIRTGELPGKSVPVSGLVPLGGRQRASLYAIAPDAVDVVTATTGSVELLESVRWPAGRVAVDA</sequence>
<dbReference type="Proteomes" id="UP000466931">
    <property type="component" value="Chromosome"/>
</dbReference>
<evidence type="ECO:0000256" key="5">
    <source>
        <dbReference type="ARBA" id="ARBA00022989"/>
    </source>
</evidence>